<dbReference type="EMBL" id="KN835909">
    <property type="protein sequence ID" value="KIK33596.1"/>
    <property type="molecule type" value="Genomic_DNA"/>
</dbReference>
<feature type="region of interest" description="Disordered" evidence="1">
    <location>
        <begin position="1"/>
        <end position="47"/>
    </location>
</feature>
<gene>
    <name evidence="2" type="ORF">CY34DRAFT_18268</name>
</gene>
<feature type="compositionally biased region" description="Polar residues" evidence="1">
    <location>
        <begin position="1"/>
        <end position="13"/>
    </location>
</feature>
<evidence type="ECO:0000313" key="3">
    <source>
        <dbReference type="Proteomes" id="UP000054485"/>
    </source>
</evidence>
<dbReference type="Proteomes" id="UP000054485">
    <property type="component" value="Unassembled WGS sequence"/>
</dbReference>
<dbReference type="OrthoDB" id="2643322at2759"/>
<reference evidence="3" key="2">
    <citation type="submission" date="2015-01" db="EMBL/GenBank/DDBJ databases">
        <title>Evolutionary Origins and Diversification of the Mycorrhizal Mutualists.</title>
        <authorList>
            <consortium name="DOE Joint Genome Institute"/>
            <consortium name="Mycorrhizal Genomics Consortium"/>
            <person name="Kohler A."/>
            <person name="Kuo A."/>
            <person name="Nagy L.G."/>
            <person name="Floudas D."/>
            <person name="Copeland A."/>
            <person name="Barry K.W."/>
            <person name="Cichocki N."/>
            <person name="Veneault-Fourrey C."/>
            <person name="LaButti K."/>
            <person name="Lindquist E.A."/>
            <person name="Lipzen A."/>
            <person name="Lundell T."/>
            <person name="Morin E."/>
            <person name="Murat C."/>
            <person name="Riley R."/>
            <person name="Ohm R."/>
            <person name="Sun H."/>
            <person name="Tunlid A."/>
            <person name="Henrissat B."/>
            <person name="Grigoriev I.V."/>
            <person name="Hibbett D.S."/>
            <person name="Martin F."/>
        </authorList>
    </citation>
    <scope>NUCLEOTIDE SEQUENCE [LARGE SCALE GENOMIC DNA]</scope>
    <source>
        <strain evidence="3">UH-Slu-Lm8-n1</strain>
    </source>
</reference>
<reference evidence="2 3" key="1">
    <citation type="submission" date="2014-04" db="EMBL/GenBank/DDBJ databases">
        <authorList>
            <consortium name="DOE Joint Genome Institute"/>
            <person name="Kuo A."/>
            <person name="Ruytinx J."/>
            <person name="Rineau F."/>
            <person name="Colpaert J."/>
            <person name="Kohler A."/>
            <person name="Nagy L.G."/>
            <person name="Floudas D."/>
            <person name="Copeland A."/>
            <person name="Barry K.W."/>
            <person name="Cichocki N."/>
            <person name="Veneault-Fourrey C."/>
            <person name="LaButti K."/>
            <person name="Lindquist E.A."/>
            <person name="Lipzen A."/>
            <person name="Lundell T."/>
            <person name="Morin E."/>
            <person name="Murat C."/>
            <person name="Sun H."/>
            <person name="Tunlid A."/>
            <person name="Henrissat B."/>
            <person name="Grigoriev I.V."/>
            <person name="Hibbett D.S."/>
            <person name="Martin F."/>
            <person name="Nordberg H.P."/>
            <person name="Cantor M.N."/>
            <person name="Hua S.X."/>
        </authorList>
    </citation>
    <scope>NUCLEOTIDE SEQUENCE [LARGE SCALE GENOMIC DNA]</scope>
    <source>
        <strain evidence="2 3">UH-Slu-Lm8-n1</strain>
    </source>
</reference>
<protein>
    <submittedName>
        <fullName evidence="2">Uncharacterized protein</fullName>
    </submittedName>
</protein>
<proteinExistence type="predicted"/>
<accession>A0A0C9ZW12</accession>
<keyword evidence="3" id="KW-1185">Reference proteome</keyword>
<dbReference type="AlphaFoldDB" id="A0A0C9ZW12"/>
<dbReference type="InParanoid" id="A0A0C9ZW12"/>
<evidence type="ECO:0000256" key="1">
    <source>
        <dbReference type="SAM" id="MobiDB-lite"/>
    </source>
</evidence>
<name>A0A0C9ZW12_9AGAM</name>
<evidence type="ECO:0000313" key="2">
    <source>
        <dbReference type="EMBL" id="KIK33596.1"/>
    </source>
</evidence>
<dbReference type="HOGENOM" id="CLU_081929_0_0_1"/>
<organism evidence="2 3">
    <name type="scientific">Suillus luteus UH-Slu-Lm8-n1</name>
    <dbReference type="NCBI Taxonomy" id="930992"/>
    <lineage>
        <taxon>Eukaryota</taxon>
        <taxon>Fungi</taxon>
        <taxon>Dikarya</taxon>
        <taxon>Basidiomycota</taxon>
        <taxon>Agaricomycotina</taxon>
        <taxon>Agaricomycetes</taxon>
        <taxon>Agaricomycetidae</taxon>
        <taxon>Boletales</taxon>
        <taxon>Suillineae</taxon>
        <taxon>Suillaceae</taxon>
        <taxon>Suillus</taxon>
    </lineage>
</organism>
<sequence length="279" mass="30680">MPFHTPPNSTRGSTPDDEVKDDLRHCTTRHLHGSEQDSPPALDSRTPCCSASQSIHSSMKCARSLLLDSTCDSSDDEINEPVTPPPIIRQLSRFVKRAKTDPKPFQRDIADAVDCLFLENQLSPDDSVNADLEQNVQPLSDVAMAQAVVTMHAEVEFRRARALARAHQVNAATQRLKLLHIALEVEGEAYAYAASEPLETSIGEMAKKNKKNTRDEINLGVAAFSQDVMSFAVADSHFDHFEGICRRRKLNASTKSLAGDPLAYSRLGDSIDVVEAQIT</sequence>